<evidence type="ECO:0000256" key="1">
    <source>
        <dbReference type="ARBA" id="ARBA00008396"/>
    </source>
</evidence>
<evidence type="ECO:0000256" key="3">
    <source>
        <dbReference type="ARBA" id="ARBA00023125"/>
    </source>
</evidence>
<dbReference type="Pfam" id="PF01479">
    <property type="entry name" value="S4"/>
    <property type="match status" value="1"/>
</dbReference>
<accession>A0A6I3S7Y3</accession>
<dbReference type="GO" id="GO:0003677">
    <property type="term" value="F:DNA binding"/>
    <property type="evidence" value="ECO:0007669"/>
    <property type="project" value="UniProtKB-KW"/>
</dbReference>
<dbReference type="CDD" id="cd00165">
    <property type="entry name" value="S4"/>
    <property type="match status" value="1"/>
</dbReference>
<comment type="similarity">
    <text evidence="1">Belongs to the HSP15 family.</text>
</comment>
<name>A0A6I3S7Y3_9BURK</name>
<dbReference type="EMBL" id="WNCL01000009">
    <property type="protein sequence ID" value="MTU42832.1"/>
    <property type="molecule type" value="Genomic_DNA"/>
</dbReference>
<gene>
    <name evidence="6" type="ORF">GMD42_04195</name>
</gene>
<dbReference type="Proteomes" id="UP000462362">
    <property type="component" value="Unassembled WGS sequence"/>
</dbReference>
<dbReference type="InterPro" id="IPR025708">
    <property type="entry name" value="HSP15"/>
</dbReference>
<keyword evidence="3" id="KW-0238">DNA-binding</keyword>
<dbReference type="InterPro" id="IPR036986">
    <property type="entry name" value="S4_RNA-bd_sf"/>
</dbReference>
<proteinExistence type="inferred from homology"/>
<dbReference type="Gene3D" id="3.10.290.10">
    <property type="entry name" value="RNA-binding S4 domain"/>
    <property type="match status" value="1"/>
</dbReference>
<evidence type="ECO:0000259" key="5">
    <source>
        <dbReference type="SMART" id="SM00363"/>
    </source>
</evidence>
<dbReference type="RefSeq" id="WP_008810447.1">
    <property type="nucleotide sequence ID" value="NZ_CALFDP010000055.1"/>
</dbReference>
<keyword evidence="2 4" id="KW-0694">RNA-binding</keyword>
<feature type="domain" description="RNA-binding S4" evidence="5">
    <location>
        <begin position="16"/>
        <end position="78"/>
    </location>
</feature>
<evidence type="ECO:0000256" key="2">
    <source>
        <dbReference type="ARBA" id="ARBA00022884"/>
    </source>
</evidence>
<dbReference type="InterPro" id="IPR002942">
    <property type="entry name" value="S4_RNA-bd"/>
</dbReference>
<dbReference type="AlphaFoldDB" id="A0A6I3S7Y3"/>
<evidence type="ECO:0000256" key="4">
    <source>
        <dbReference type="PROSITE-ProRule" id="PRU00182"/>
    </source>
</evidence>
<comment type="caution">
    <text evidence="6">The sequence shown here is derived from an EMBL/GenBank/DDBJ whole genome shotgun (WGS) entry which is preliminary data.</text>
</comment>
<dbReference type="PROSITE" id="PS50889">
    <property type="entry name" value="S4"/>
    <property type="match status" value="1"/>
</dbReference>
<protein>
    <submittedName>
        <fullName evidence="6">RNA-binding S4 domain-containing protein</fullName>
    </submittedName>
</protein>
<sequence>MKNTQIKPAAEESTSVRLDRWLWAARFFKTRTLSQDNIELGRVRMNGVRLKASKDIRVGDQLEIIRGEERFVVVVKALSSKRGSATVAQTLYEETPESLEARTRIKENSRFMPMPGSDYHGRPTKRDGRKIRQFMAEFDPSKDF</sequence>
<dbReference type="GO" id="GO:0043023">
    <property type="term" value="F:ribosomal large subunit binding"/>
    <property type="evidence" value="ECO:0007669"/>
    <property type="project" value="InterPro"/>
</dbReference>
<reference evidence="6 7" key="1">
    <citation type="journal article" date="2019" name="Nat. Med.">
        <title>A library of human gut bacterial isolates paired with longitudinal multiomics data enables mechanistic microbiome research.</title>
        <authorList>
            <person name="Poyet M."/>
            <person name="Groussin M."/>
            <person name="Gibbons S.M."/>
            <person name="Avila-Pacheco J."/>
            <person name="Jiang X."/>
            <person name="Kearney S.M."/>
            <person name="Perrotta A.R."/>
            <person name="Berdy B."/>
            <person name="Zhao S."/>
            <person name="Lieberman T.D."/>
            <person name="Swanson P.K."/>
            <person name="Smith M."/>
            <person name="Roesemann S."/>
            <person name="Alexander J.E."/>
            <person name="Rich S.A."/>
            <person name="Livny J."/>
            <person name="Vlamakis H."/>
            <person name="Clish C."/>
            <person name="Bullock K."/>
            <person name="Deik A."/>
            <person name="Scott J."/>
            <person name="Pierce K.A."/>
            <person name="Xavier R.J."/>
            <person name="Alm E.J."/>
        </authorList>
    </citation>
    <scope>NUCLEOTIDE SEQUENCE [LARGE SCALE GENOMIC DNA]</scope>
    <source>
        <strain evidence="6 7">BIOML-A2</strain>
    </source>
</reference>
<evidence type="ECO:0000313" key="7">
    <source>
        <dbReference type="Proteomes" id="UP000462362"/>
    </source>
</evidence>
<dbReference type="PIRSF" id="PIRSF016821">
    <property type="entry name" value="HSP15"/>
    <property type="match status" value="1"/>
</dbReference>
<dbReference type="SUPFAM" id="SSF55174">
    <property type="entry name" value="Alpha-L RNA-binding motif"/>
    <property type="match status" value="1"/>
</dbReference>
<evidence type="ECO:0000313" key="6">
    <source>
        <dbReference type="EMBL" id="MTU42832.1"/>
    </source>
</evidence>
<dbReference type="GO" id="GO:0034605">
    <property type="term" value="P:cellular response to heat"/>
    <property type="evidence" value="ECO:0007669"/>
    <property type="project" value="InterPro"/>
</dbReference>
<dbReference type="SMART" id="SM00363">
    <property type="entry name" value="S4"/>
    <property type="match status" value="1"/>
</dbReference>
<organism evidence="6 7">
    <name type="scientific">Parasutterella excrementihominis</name>
    <dbReference type="NCBI Taxonomy" id="487175"/>
    <lineage>
        <taxon>Bacteria</taxon>
        <taxon>Pseudomonadati</taxon>
        <taxon>Pseudomonadota</taxon>
        <taxon>Betaproteobacteria</taxon>
        <taxon>Burkholderiales</taxon>
        <taxon>Sutterellaceae</taxon>
        <taxon>Parasutterella</taxon>
    </lineage>
</organism>
<dbReference type="GO" id="GO:0003727">
    <property type="term" value="F:single-stranded RNA binding"/>
    <property type="evidence" value="ECO:0007669"/>
    <property type="project" value="InterPro"/>
</dbReference>